<accession>A0A2U1AQB2</accession>
<organism evidence="2 3">
    <name type="scientific">Victivallis vadensis</name>
    <dbReference type="NCBI Taxonomy" id="172901"/>
    <lineage>
        <taxon>Bacteria</taxon>
        <taxon>Pseudomonadati</taxon>
        <taxon>Lentisphaerota</taxon>
        <taxon>Lentisphaeria</taxon>
        <taxon>Victivallales</taxon>
        <taxon>Victivallaceae</taxon>
        <taxon>Victivallis</taxon>
    </lineage>
</organism>
<dbReference type="EMBL" id="QEKH01000025">
    <property type="protein sequence ID" value="PVY38613.1"/>
    <property type="molecule type" value="Genomic_DNA"/>
</dbReference>
<dbReference type="AlphaFoldDB" id="A0A2U1AQB2"/>
<dbReference type="RefSeq" id="WP_116884984.1">
    <property type="nucleotide sequence ID" value="NZ_CABMMC010000001.1"/>
</dbReference>
<keyword evidence="3" id="KW-1185">Reference proteome</keyword>
<dbReference type="OrthoDB" id="6631788at2"/>
<sequence>MKYQEVWIDVPATAGRYQISNKGRLRQIAKKVRLGKTTRTLHTDTLIPLLLDYRTGELGWHVYFDGEKHFWPRDEMLKFFYTVPTEINPADEEQAKELYNSTYRPELATRQNALQTV</sequence>
<dbReference type="Pfam" id="PF07463">
    <property type="entry name" value="NUMOD4"/>
    <property type="match status" value="1"/>
</dbReference>
<name>A0A2U1AQB2_9BACT</name>
<evidence type="ECO:0000313" key="2">
    <source>
        <dbReference type="EMBL" id="PVY38613.1"/>
    </source>
</evidence>
<gene>
    <name evidence="2" type="ORF">C8D82_12538</name>
</gene>
<dbReference type="GeneID" id="78296270"/>
<proteinExistence type="predicted"/>
<dbReference type="Proteomes" id="UP000245959">
    <property type="component" value="Unassembled WGS sequence"/>
</dbReference>
<evidence type="ECO:0000313" key="3">
    <source>
        <dbReference type="Proteomes" id="UP000245959"/>
    </source>
</evidence>
<reference evidence="2 3" key="1">
    <citation type="submission" date="2018-04" db="EMBL/GenBank/DDBJ databases">
        <title>Genomic Encyclopedia of Type Strains, Phase IV (KMG-IV): sequencing the most valuable type-strain genomes for metagenomic binning, comparative biology and taxonomic classification.</title>
        <authorList>
            <person name="Goeker M."/>
        </authorList>
    </citation>
    <scope>NUCLEOTIDE SEQUENCE [LARGE SCALE GENOMIC DNA]</scope>
    <source>
        <strain evidence="2 3">DSM 14823</strain>
    </source>
</reference>
<feature type="domain" description="NUMOD4" evidence="1">
    <location>
        <begin position="5"/>
        <end position="39"/>
    </location>
</feature>
<dbReference type="GO" id="GO:0016788">
    <property type="term" value="F:hydrolase activity, acting on ester bonds"/>
    <property type="evidence" value="ECO:0007669"/>
    <property type="project" value="InterPro"/>
</dbReference>
<dbReference type="InterPro" id="IPR010902">
    <property type="entry name" value="NUMOD4"/>
</dbReference>
<comment type="caution">
    <text evidence="2">The sequence shown here is derived from an EMBL/GenBank/DDBJ whole genome shotgun (WGS) entry which is preliminary data.</text>
</comment>
<evidence type="ECO:0000259" key="1">
    <source>
        <dbReference type="Pfam" id="PF07463"/>
    </source>
</evidence>
<protein>
    <submittedName>
        <fullName evidence="2">NUMOD4 motif-containing protein</fullName>
    </submittedName>
</protein>